<reference evidence="1" key="2">
    <citation type="submission" date="2020-11" db="EMBL/GenBank/DDBJ databases">
        <authorList>
            <person name="McCartney M.A."/>
            <person name="Auch B."/>
            <person name="Kono T."/>
            <person name="Mallez S."/>
            <person name="Becker A."/>
            <person name="Gohl D.M."/>
            <person name="Silverstein K.A.T."/>
            <person name="Koren S."/>
            <person name="Bechman K.B."/>
            <person name="Herman A."/>
            <person name="Abrahante J.E."/>
            <person name="Garbe J."/>
        </authorList>
    </citation>
    <scope>NUCLEOTIDE SEQUENCE</scope>
    <source>
        <strain evidence="1">Duluth1</strain>
        <tissue evidence="1">Whole animal</tissue>
    </source>
</reference>
<evidence type="ECO:0000313" key="1">
    <source>
        <dbReference type="EMBL" id="KAH3845138.1"/>
    </source>
</evidence>
<evidence type="ECO:0000313" key="2">
    <source>
        <dbReference type="Proteomes" id="UP000828390"/>
    </source>
</evidence>
<proteinExistence type="predicted"/>
<protein>
    <submittedName>
        <fullName evidence="1">Uncharacterized protein</fullName>
    </submittedName>
</protein>
<comment type="caution">
    <text evidence="1">The sequence shown here is derived from an EMBL/GenBank/DDBJ whole genome shotgun (WGS) entry which is preliminary data.</text>
</comment>
<organism evidence="1 2">
    <name type="scientific">Dreissena polymorpha</name>
    <name type="common">Zebra mussel</name>
    <name type="synonym">Mytilus polymorpha</name>
    <dbReference type="NCBI Taxonomy" id="45954"/>
    <lineage>
        <taxon>Eukaryota</taxon>
        <taxon>Metazoa</taxon>
        <taxon>Spiralia</taxon>
        <taxon>Lophotrochozoa</taxon>
        <taxon>Mollusca</taxon>
        <taxon>Bivalvia</taxon>
        <taxon>Autobranchia</taxon>
        <taxon>Heteroconchia</taxon>
        <taxon>Euheterodonta</taxon>
        <taxon>Imparidentia</taxon>
        <taxon>Neoheterodontei</taxon>
        <taxon>Myida</taxon>
        <taxon>Dreissenoidea</taxon>
        <taxon>Dreissenidae</taxon>
        <taxon>Dreissena</taxon>
    </lineage>
</organism>
<accession>A0A9D4KS63</accession>
<keyword evidence="2" id="KW-1185">Reference proteome</keyword>
<sequence>MDLKQFSSGNYTQPQSKEVLRKAKSEWNLAEVEHKDPFTELCIVASTLVDSLPGKSNSL</sequence>
<gene>
    <name evidence="1" type="ORF">DPMN_087411</name>
</gene>
<reference evidence="1" key="1">
    <citation type="journal article" date="2019" name="bioRxiv">
        <title>The Genome of the Zebra Mussel, Dreissena polymorpha: A Resource for Invasive Species Research.</title>
        <authorList>
            <person name="McCartney M.A."/>
            <person name="Auch B."/>
            <person name="Kono T."/>
            <person name="Mallez S."/>
            <person name="Zhang Y."/>
            <person name="Obille A."/>
            <person name="Becker A."/>
            <person name="Abrahante J.E."/>
            <person name="Garbe J."/>
            <person name="Badalamenti J.P."/>
            <person name="Herman A."/>
            <person name="Mangelson H."/>
            <person name="Liachko I."/>
            <person name="Sullivan S."/>
            <person name="Sone E.D."/>
            <person name="Koren S."/>
            <person name="Silverstein K.A.T."/>
            <person name="Beckman K.B."/>
            <person name="Gohl D.M."/>
        </authorList>
    </citation>
    <scope>NUCLEOTIDE SEQUENCE</scope>
    <source>
        <strain evidence="1">Duluth1</strain>
        <tissue evidence="1">Whole animal</tissue>
    </source>
</reference>
<dbReference type="EMBL" id="JAIWYP010000003">
    <property type="protein sequence ID" value="KAH3845138.1"/>
    <property type="molecule type" value="Genomic_DNA"/>
</dbReference>
<dbReference type="Proteomes" id="UP000828390">
    <property type="component" value="Unassembled WGS sequence"/>
</dbReference>
<name>A0A9D4KS63_DREPO</name>
<dbReference type="AlphaFoldDB" id="A0A9D4KS63"/>